<accession>A0A5C4S3Z8</accession>
<keyword evidence="1" id="KW-0808">Transferase</keyword>
<comment type="caution">
    <text evidence="5">The sequence shown here is derived from an EMBL/GenBank/DDBJ whole genome shotgun (WGS) entry which is preliminary data.</text>
</comment>
<dbReference type="EMBL" id="VDCH01000024">
    <property type="protein sequence ID" value="TNJ38223.1"/>
    <property type="molecule type" value="Genomic_DNA"/>
</dbReference>
<evidence type="ECO:0000313" key="5">
    <source>
        <dbReference type="EMBL" id="TNJ38223.1"/>
    </source>
</evidence>
<sequence>MSKRGKIIGVGGYSPKQLTNEDFVTVFGKPAKIVDRKLPHNKRYSLIDLSTGKIEMSNTDMAYKASMAAIDMAEIMANDIDMIIYSTLTPDFPVPPCYTILQELLGINECMGFDIRSGCAGFGTAMVVAQQCIATGIATRILVVRADLFSSRHSIFFEEGIENYPIKALYNLMFFGDAAGAIILESTENKNEGIFSSIMGSTKPDVPFGSILEIGGSRNPYPTTQIPKENWPLSQNGILTEEYLPQVLIESVEKFLIVNNMKITDFMHFVFPVASKSMGEKLFDHFTDLDIENVVTIGEDGGALANAAIPLSFEKGVKENKFKKGDKILVYAGENTRWQHAVIGLYWGI</sequence>
<dbReference type="OrthoDB" id="5171393at2"/>
<dbReference type="InterPro" id="IPR013747">
    <property type="entry name" value="ACP_syn_III_C"/>
</dbReference>
<dbReference type="GO" id="GO:0006633">
    <property type="term" value="P:fatty acid biosynthetic process"/>
    <property type="evidence" value="ECO:0007669"/>
    <property type="project" value="InterPro"/>
</dbReference>
<evidence type="ECO:0000256" key="1">
    <source>
        <dbReference type="ARBA" id="ARBA00022679"/>
    </source>
</evidence>
<dbReference type="GO" id="GO:0044550">
    <property type="term" value="P:secondary metabolite biosynthetic process"/>
    <property type="evidence" value="ECO:0007669"/>
    <property type="project" value="TreeGrafter"/>
</dbReference>
<dbReference type="PANTHER" id="PTHR34069:SF2">
    <property type="entry name" value="BETA-KETOACYL-[ACYL-CARRIER-PROTEIN] SYNTHASE III"/>
    <property type="match status" value="1"/>
</dbReference>
<dbReference type="RefSeq" id="WP_139457491.1">
    <property type="nucleotide sequence ID" value="NZ_VDCH01000024.1"/>
</dbReference>
<evidence type="ECO:0000259" key="4">
    <source>
        <dbReference type="Pfam" id="PF08545"/>
    </source>
</evidence>
<evidence type="ECO:0000259" key="3">
    <source>
        <dbReference type="Pfam" id="PF08541"/>
    </source>
</evidence>
<dbReference type="Pfam" id="PF08541">
    <property type="entry name" value="ACP_syn_III_C"/>
    <property type="match status" value="1"/>
</dbReference>
<dbReference type="SUPFAM" id="SSF53901">
    <property type="entry name" value="Thiolase-like"/>
    <property type="match status" value="2"/>
</dbReference>
<dbReference type="InterPro" id="IPR016039">
    <property type="entry name" value="Thiolase-like"/>
</dbReference>
<name>A0A5C4S3Z8_CHLTI</name>
<evidence type="ECO:0000313" key="6">
    <source>
        <dbReference type="Proteomes" id="UP000308271"/>
    </source>
</evidence>
<protein>
    <submittedName>
        <fullName evidence="5">3-oxoacyl-ACP synthase III family protein</fullName>
    </submittedName>
</protein>
<keyword evidence="2" id="KW-0012">Acyltransferase</keyword>
<dbReference type="Gene3D" id="3.40.47.10">
    <property type="match status" value="2"/>
</dbReference>
<dbReference type="GO" id="GO:0004315">
    <property type="term" value="F:3-oxoacyl-[acyl-carrier-protein] synthase activity"/>
    <property type="evidence" value="ECO:0007669"/>
    <property type="project" value="InterPro"/>
</dbReference>
<feature type="domain" description="Beta-ketoacyl-[acyl-carrier-protein] synthase III C-terminal" evidence="3">
    <location>
        <begin position="259"/>
        <end position="332"/>
    </location>
</feature>
<dbReference type="InterPro" id="IPR013751">
    <property type="entry name" value="ACP_syn_III_N"/>
</dbReference>
<feature type="domain" description="Beta-ketoacyl-[acyl-carrier-protein] synthase III N-terminal" evidence="4">
    <location>
        <begin position="113"/>
        <end position="201"/>
    </location>
</feature>
<proteinExistence type="predicted"/>
<dbReference type="Pfam" id="PF08545">
    <property type="entry name" value="ACP_syn_III"/>
    <property type="match status" value="1"/>
</dbReference>
<gene>
    <name evidence="5" type="ORF">FGF66_09965</name>
</gene>
<dbReference type="AlphaFoldDB" id="A0A5C4S3Z8"/>
<organism evidence="5 6">
    <name type="scientific">Chlorobaculum thiosulfatiphilum</name>
    <name type="common">Chlorobium limicola f.sp. thiosulfatophilum</name>
    <dbReference type="NCBI Taxonomy" id="115852"/>
    <lineage>
        <taxon>Bacteria</taxon>
        <taxon>Pseudomonadati</taxon>
        <taxon>Chlorobiota</taxon>
        <taxon>Chlorobiia</taxon>
        <taxon>Chlorobiales</taxon>
        <taxon>Chlorobiaceae</taxon>
        <taxon>Chlorobaculum</taxon>
    </lineage>
</organism>
<evidence type="ECO:0000256" key="2">
    <source>
        <dbReference type="ARBA" id="ARBA00023315"/>
    </source>
</evidence>
<dbReference type="Proteomes" id="UP000308271">
    <property type="component" value="Unassembled WGS sequence"/>
</dbReference>
<dbReference type="PANTHER" id="PTHR34069">
    <property type="entry name" value="3-OXOACYL-[ACYL-CARRIER-PROTEIN] SYNTHASE 3"/>
    <property type="match status" value="1"/>
</dbReference>
<keyword evidence="6" id="KW-1185">Reference proteome</keyword>
<reference evidence="5 6" key="1">
    <citation type="submission" date="2019-05" db="EMBL/GenBank/DDBJ databases">
        <title>Draft Whole-Genome sequence of the green sulfur bacterium Chlorobaculum thiosulfatiphilum DSM 249.</title>
        <authorList>
            <person name="Meyer T.E."/>
            <person name="Kyndt J.A."/>
        </authorList>
    </citation>
    <scope>NUCLEOTIDE SEQUENCE [LARGE SCALE GENOMIC DNA]</scope>
    <source>
        <strain evidence="5 6">DSM 249</strain>
    </source>
</reference>